<evidence type="ECO:0000256" key="5">
    <source>
        <dbReference type="ARBA" id="ARBA00022723"/>
    </source>
</evidence>
<feature type="domain" description="P-type ATPase N-terminal" evidence="16">
    <location>
        <begin position="44"/>
        <end position="111"/>
    </location>
</feature>
<keyword evidence="6" id="KW-0547">Nucleotide-binding</keyword>
<dbReference type="EMBL" id="QGKY02001250">
    <property type="protein sequence ID" value="KAF2560464.1"/>
    <property type="molecule type" value="Genomic_DNA"/>
</dbReference>
<dbReference type="FunFam" id="2.70.150.10:FF:000023">
    <property type="entry name" value="Phospholipid-transporting ATPase"/>
    <property type="match status" value="1"/>
</dbReference>
<feature type="compositionally biased region" description="Low complexity" evidence="14">
    <location>
        <begin position="387"/>
        <end position="401"/>
    </location>
</feature>
<evidence type="ECO:0000256" key="14">
    <source>
        <dbReference type="SAM" id="MobiDB-lite"/>
    </source>
</evidence>
<dbReference type="PANTHER" id="PTHR24092">
    <property type="entry name" value="PROBABLE PHOSPHOLIPID-TRANSPORTING ATPASE"/>
    <property type="match status" value="1"/>
</dbReference>
<sequence>MARGRIRSKLRLSHLYTFGCLKPSTLEGEDPPHPLHGPGFSRTVFCNQPHMHKKKPLRYRSNYVSTTRYNLITFFPKSLYEQFHRAANLYFLVAAILSVFPLSPFNKWSMIAPLVFVVGLSMMKEALEDWRRFMQDVKINARKTCVHKTDGVFRSRKWKKVSVGDVVRVEKDEFFPADLLLLSSSYEDGICYVETMNLDGETNLKVKRSLEVTMTLDDEDSFKNFMGTIRCEDPNPSLYTFVGNLEYKRQTFPLDPSQILLRDSKLRNTAYVYGVVVFTGHDSKVMQNSTKSPSKRSRIERTMDYIIYTLLVLLILISCISSSGFAWETEFHMPKMWKEPNFQYNNYQQRSYSNNQQGGYQPKQNTQQGSYQPRQNIPPGFSNHGNQSTQAQGSSSQAPASDTSVDAMFKKLLDFQTKNEKTMVYEFKNIHSKIDGSYNELNNKIRNLENQFASMNSQPSSQQSVKMAMGLDINDYLDNIQPKKIDA</sequence>
<dbReference type="SUPFAM" id="SSF81665">
    <property type="entry name" value="Calcium ATPase, transmembrane domain M"/>
    <property type="match status" value="1"/>
</dbReference>
<keyword evidence="8" id="KW-0460">Magnesium</keyword>
<keyword evidence="4 15" id="KW-0812">Transmembrane</keyword>
<comment type="caution">
    <text evidence="17">The sequence shown here is derived from an EMBL/GenBank/DDBJ whole genome shotgun (WGS) entry which is preliminary data.</text>
</comment>
<gene>
    <name evidence="17" type="ORF">F2Q70_00015995</name>
</gene>
<evidence type="ECO:0000259" key="16">
    <source>
        <dbReference type="Pfam" id="PF16209"/>
    </source>
</evidence>
<evidence type="ECO:0000256" key="9">
    <source>
        <dbReference type="ARBA" id="ARBA00022967"/>
    </source>
</evidence>
<keyword evidence="13" id="KW-0175">Coiled coil</keyword>
<feature type="region of interest" description="Disordered" evidence="14">
    <location>
        <begin position="352"/>
        <end position="401"/>
    </location>
</feature>
<reference evidence="17" key="1">
    <citation type="submission" date="2019-12" db="EMBL/GenBank/DDBJ databases">
        <title>Genome sequencing and annotation of Brassica cretica.</title>
        <authorList>
            <person name="Studholme D.J."/>
            <person name="Sarris P.F."/>
        </authorList>
    </citation>
    <scope>NUCLEOTIDE SEQUENCE</scope>
    <source>
        <strain evidence="17">PFS-102/07</strain>
        <tissue evidence="17">Leaf</tissue>
    </source>
</reference>
<evidence type="ECO:0000256" key="12">
    <source>
        <dbReference type="ARBA" id="ARBA00034036"/>
    </source>
</evidence>
<evidence type="ECO:0000256" key="15">
    <source>
        <dbReference type="SAM" id="Phobius"/>
    </source>
</evidence>
<dbReference type="Pfam" id="PF16209">
    <property type="entry name" value="PhoLip_ATPase_N"/>
    <property type="match status" value="1"/>
</dbReference>
<dbReference type="GO" id="GO:0140326">
    <property type="term" value="F:ATPase-coupled intramembrane lipid transporter activity"/>
    <property type="evidence" value="ECO:0007669"/>
    <property type="project" value="UniProtKB-EC"/>
</dbReference>
<keyword evidence="11 15" id="KW-0472">Membrane</keyword>
<keyword evidence="9" id="KW-1278">Translocase</keyword>
<feature type="transmembrane region" description="Helical" evidence="15">
    <location>
        <begin position="86"/>
        <end position="102"/>
    </location>
</feature>
<evidence type="ECO:0000256" key="2">
    <source>
        <dbReference type="ARBA" id="ARBA00008109"/>
    </source>
</evidence>
<evidence type="ECO:0000256" key="1">
    <source>
        <dbReference type="ARBA" id="ARBA00004141"/>
    </source>
</evidence>
<evidence type="ECO:0000256" key="7">
    <source>
        <dbReference type="ARBA" id="ARBA00022840"/>
    </source>
</evidence>
<dbReference type="InterPro" id="IPR023298">
    <property type="entry name" value="ATPase_P-typ_TM_dom_sf"/>
</dbReference>
<comment type="subcellular location">
    <subcellularLocation>
        <location evidence="1">Membrane</location>
        <topology evidence="1">Multi-pass membrane protein</topology>
    </subcellularLocation>
</comment>
<feature type="coiled-coil region" evidence="13">
    <location>
        <begin position="431"/>
        <end position="458"/>
    </location>
</feature>
<feature type="transmembrane region" description="Helical" evidence="15">
    <location>
        <begin position="305"/>
        <end position="327"/>
    </location>
</feature>
<dbReference type="AlphaFoldDB" id="A0A8S9HSK7"/>
<comment type="similarity">
    <text evidence="2">Belongs to the cation transport ATPase (P-type) (TC 3.A.3) family. Type IV subfamily.</text>
</comment>
<dbReference type="InterPro" id="IPR032631">
    <property type="entry name" value="P-type_ATPase_N"/>
</dbReference>
<evidence type="ECO:0000256" key="3">
    <source>
        <dbReference type="ARBA" id="ARBA00012189"/>
    </source>
</evidence>
<dbReference type="Gene3D" id="2.70.150.10">
    <property type="entry name" value="Calcium-transporting ATPase, cytoplasmic transduction domain A"/>
    <property type="match status" value="1"/>
</dbReference>
<comment type="catalytic activity">
    <reaction evidence="12">
        <text>ATP + H2O + phospholipidSide 1 = ADP + phosphate + phospholipidSide 2.</text>
        <dbReference type="EC" id="7.6.2.1"/>
    </reaction>
</comment>
<dbReference type="PANTHER" id="PTHR24092:SF192">
    <property type="entry name" value="PHOSPHOLIPID-TRANSPORTING ATPASE"/>
    <property type="match status" value="1"/>
</dbReference>
<dbReference type="EC" id="7.6.2.1" evidence="3"/>
<evidence type="ECO:0000256" key="4">
    <source>
        <dbReference type="ARBA" id="ARBA00022692"/>
    </source>
</evidence>
<evidence type="ECO:0000256" key="10">
    <source>
        <dbReference type="ARBA" id="ARBA00022989"/>
    </source>
</evidence>
<dbReference type="GO" id="GO:0046872">
    <property type="term" value="F:metal ion binding"/>
    <property type="evidence" value="ECO:0007669"/>
    <property type="project" value="UniProtKB-KW"/>
</dbReference>
<dbReference type="GO" id="GO:0005886">
    <property type="term" value="C:plasma membrane"/>
    <property type="evidence" value="ECO:0007669"/>
    <property type="project" value="TreeGrafter"/>
</dbReference>
<dbReference type="SUPFAM" id="SSF81653">
    <property type="entry name" value="Calcium ATPase, transduction domain A"/>
    <property type="match status" value="1"/>
</dbReference>
<evidence type="ECO:0000256" key="11">
    <source>
        <dbReference type="ARBA" id="ARBA00023136"/>
    </source>
</evidence>
<evidence type="ECO:0000256" key="6">
    <source>
        <dbReference type="ARBA" id="ARBA00022741"/>
    </source>
</evidence>
<protein>
    <recommendedName>
        <fullName evidence="3">P-type phospholipid transporter</fullName>
        <ecNumber evidence="3">7.6.2.1</ecNumber>
    </recommendedName>
</protein>
<keyword evidence="10 15" id="KW-1133">Transmembrane helix</keyword>
<dbReference type="InterPro" id="IPR008250">
    <property type="entry name" value="ATPase_P-typ_transduc_dom_A_sf"/>
</dbReference>
<keyword evidence="5" id="KW-0479">Metal-binding</keyword>
<organism evidence="17">
    <name type="scientific">Brassica cretica</name>
    <name type="common">Mustard</name>
    <dbReference type="NCBI Taxonomy" id="69181"/>
    <lineage>
        <taxon>Eukaryota</taxon>
        <taxon>Viridiplantae</taxon>
        <taxon>Streptophyta</taxon>
        <taxon>Embryophyta</taxon>
        <taxon>Tracheophyta</taxon>
        <taxon>Spermatophyta</taxon>
        <taxon>Magnoliopsida</taxon>
        <taxon>eudicotyledons</taxon>
        <taxon>Gunneridae</taxon>
        <taxon>Pentapetalae</taxon>
        <taxon>rosids</taxon>
        <taxon>malvids</taxon>
        <taxon>Brassicales</taxon>
        <taxon>Brassicaceae</taxon>
        <taxon>Brassiceae</taxon>
        <taxon>Brassica</taxon>
    </lineage>
</organism>
<evidence type="ECO:0000313" key="17">
    <source>
        <dbReference type="EMBL" id="KAF2560464.1"/>
    </source>
</evidence>
<feature type="transmembrane region" description="Helical" evidence="15">
    <location>
        <begin position="108"/>
        <end position="127"/>
    </location>
</feature>
<evidence type="ECO:0000256" key="13">
    <source>
        <dbReference type="SAM" id="Coils"/>
    </source>
</evidence>
<evidence type="ECO:0000256" key="8">
    <source>
        <dbReference type="ARBA" id="ARBA00022842"/>
    </source>
</evidence>
<accession>A0A8S9HSK7</accession>
<proteinExistence type="inferred from homology"/>
<feature type="compositionally biased region" description="Polar residues" evidence="14">
    <location>
        <begin position="358"/>
        <end position="375"/>
    </location>
</feature>
<keyword evidence="7" id="KW-0067">ATP-binding</keyword>
<dbReference type="GO" id="GO:0005524">
    <property type="term" value="F:ATP binding"/>
    <property type="evidence" value="ECO:0007669"/>
    <property type="project" value="UniProtKB-KW"/>
</dbReference>
<name>A0A8S9HSK7_BRACR</name>
<dbReference type="GO" id="GO:0045332">
    <property type="term" value="P:phospholipid translocation"/>
    <property type="evidence" value="ECO:0007669"/>
    <property type="project" value="TreeGrafter"/>
</dbReference>